<name>A0A4Q7M7X4_9MICO</name>
<reference evidence="1 2" key="1">
    <citation type="submission" date="2019-02" db="EMBL/GenBank/DDBJ databases">
        <title>Sequencing the genomes of 1000 actinobacteria strains.</title>
        <authorList>
            <person name="Klenk H.-P."/>
        </authorList>
    </citation>
    <scope>NUCLEOTIDE SEQUENCE [LARGE SCALE GENOMIC DNA]</scope>
    <source>
        <strain evidence="1 2">DSM 16932</strain>
    </source>
</reference>
<accession>A0A4Q7M7X4</accession>
<dbReference type="Proteomes" id="UP000293852">
    <property type="component" value="Unassembled WGS sequence"/>
</dbReference>
<dbReference type="RefSeq" id="WP_130415518.1">
    <property type="nucleotide sequence ID" value="NZ_SGWX01000001.1"/>
</dbReference>
<comment type="caution">
    <text evidence="1">The sequence shown here is derived from an EMBL/GenBank/DDBJ whole genome shotgun (WGS) entry which is preliminary data.</text>
</comment>
<protein>
    <submittedName>
        <fullName evidence="1">Uncharacterized protein</fullName>
    </submittedName>
</protein>
<evidence type="ECO:0000313" key="1">
    <source>
        <dbReference type="EMBL" id="RZS62229.1"/>
    </source>
</evidence>
<evidence type="ECO:0000313" key="2">
    <source>
        <dbReference type="Proteomes" id="UP000293852"/>
    </source>
</evidence>
<proteinExistence type="predicted"/>
<dbReference type="EMBL" id="SGWX01000001">
    <property type="protein sequence ID" value="RZS62229.1"/>
    <property type="molecule type" value="Genomic_DNA"/>
</dbReference>
<gene>
    <name evidence="1" type="ORF">EV386_2553</name>
</gene>
<dbReference type="AlphaFoldDB" id="A0A4Q7M7X4"/>
<sequence>MTTTDDGVETFDVTRTLRDAAQHRLRRTTTIGEALYHQATAKAAALAILAEFPEAVFLELDESDQDGSDYSPGAILSADGAVIAADSFGSAADTAVRWNNLMDLHYGPLTDLPDEFEYDYEKREAVPPYPWLVTVENDRGGRIGRLDLRVAAEIDLNEAVAEAFPTAALPDLPRHLPGRRQLTGEEIAALAIDAVVVPAALIDTGARHHVPLPAWPVDRGKPSVAGGRTSDGVTHLTVSMGSSPLLSVRGTWNGERYSEEYSWYADYLTLTERDQVEAWTQAVWVRLTDAMDNVVDHAVQRRSTRCLRESPRTPRRRRRTF</sequence>
<organism evidence="1 2">
    <name type="scientific">Xylanimonas ulmi</name>
    <dbReference type="NCBI Taxonomy" id="228973"/>
    <lineage>
        <taxon>Bacteria</taxon>
        <taxon>Bacillati</taxon>
        <taxon>Actinomycetota</taxon>
        <taxon>Actinomycetes</taxon>
        <taxon>Micrococcales</taxon>
        <taxon>Promicromonosporaceae</taxon>
        <taxon>Xylanimonas</taxon>
    </lineage>
</organism>
<keyword evidence="2" id="KW-1185">Reference proteome</keyword>
<dbReference type="OrthoDB" id="4775424at2"/>